<dbReference type="Proteomes" id="UP000310406">
    <property type="component" value="Unassembled WGS sequence"/>
</dbReference>
<dbReference type="OrthoDB" id="839906at2"/>
<sequence length="110" mass="12027">MVTGIALILFIAFYLLYSTSKKMTGVGVLGFEKWVDNHRNTSQYLGLGLMTISILLSCCIWGLGSGAFTFFVLLMTVASLVVLLAPLRLISYATMGGTVVFFLICELVLF</sequence>
<evidence type="ECO:0000313" key="3">
    <source>
        <dbReference type="Proteomes" id="UP000310406"/>
    </source>
</evidence>
<dbReference type="EMBL" id="SNTZ01000002">
    <property type="protein sequence ID" value="THV60113.1"/>
    <property type="molecule type" value="Genomic_DNA"/>
</dbReference>
<feature type="transmembrane region" description="Helical" evidence="1">
    <location>
        <begin position="68"/>
        <end position="85"/>
    </location>
</feature>
<evidence type="ECO:0000313" key="2">
    <source>
        <dbReference type="EMBL" id="THV60113.1"/>
    </source>
</evidence>
<name>A0A4S8RNE7_9FLAO</name>
<dbReference type="AlphaFoldDB" id="A0A4S8RNE7"/>
<evidence type="ECO:0008006" key="4">
    <source>
        <dbReference type="Google" id="ProtNLM"/>
    </source>
</evidence>
<keyword evidence="1" id="KW-1133">Transmembrane helix</keyword>
<keyword evidence="1" id="KW-0812">Transmembrane</keyword>
<protein>
    <recommendedName>
        <fullName evidence="4">DUF3325 domain-containing protein</fullName>
    </recommendedName>
</protein>
<evidence type="ECO:0000256" key="1">
    <source>
        <dbReference type="SAM" id="Phobius"/>
    </source>
</evidence>
<accession>A0A4S8RNE7</accession>
<comment type="caution">
    <text evidence="2">The sequence shown here is derived from an EMBL/GenBank/DDBJ whole genome shotgun (WGS) entry which is preliminary data.</text>
</comment>
<reference evidence="2 3" key="1">
    <citation type="submission" date="2019-03" db="EMBL/GenBank/DDBJ databases">
        <title>Muricauda SCR12 sp.nov, a marine bacterium isolated from Pacific Ocean:the Okinawa trough.</title>
        <authorList>
            <person name="Liu L."/>
        </authorList>
    </citation>
    <scope>NUCLEOTIDE SEQUENCE [LARGE SCALE GENOMIC DNA]</scope>
    <source>
        <strain evidence="2 3">SCR12</strain>
    </source>
</reference>
<gene>
    <name evidence="2" type="ORF">EZV76_06005</name>
</gene>
<dbReference type="RefSeq" id="WP_136565697.1">
    <property type="nucleotide sequence ID" value="NZ_SNTZ01000002.1"/>
</dbReference>
<feature type="transmembrane region" description="Helical" evidence="1">
    <location>
        <begin position="44"/>
        <end position="63"/>
    </location>
</feature>
<keyword evidence="1" id="KW-0472">Membrane</keyword>
<keyword evidence="3" id="KW-1185">Reference proteome</keyword>
<proteinExistence type="predicted"/>
<organism evidence="2 3">
    <name type="scientific">Flagellimonas alvinocaridis</name>
    <dbReference type="NCBI Taxonomy" id="2530200"/>
    <lineage>
        <taxon>Bacteria</taxon>
        <taxon>Pseudomonadati</taxon>
        <taxon>Bacteroidota</taxon>
        <taxon>Flavobacteriia</taxon>
        <taxon>Flavobacteriales</taxon>
        <taxon>Flavobacteriaceae</taxon>
        <taxon>Flagellimonas</taxon>
    </lineage>
</organism>